<dbReference type="OrthoDB" id="2963943at2"/>
<dbReference type="EMBL" id="FOTY01000068">
    <property type="protein sequence ID" value="SFM47930.1"/>
    <property type="molecule type" value="Genomic_DNA"/>
</dbReference>
<organism evidence="2 3">
    <name type="scientific">Salibacterium qingdaonense</name>
    <dbReference type="NCBI Taxonomy" id="266892"/>
    <lineage>
        <taxon>Bacteria</taxon>
        <taxon>Bacillati</taxon>
        <taxon>Bacillota</taxon>
        <taxon>Bacilli</taxon>
        <taxon>Bacillales</taxon>
        <taxon>Bacillaceae</taxon>
    </lineage>
</organism>
<accession>A0A1I4R7K2</accession>
<dbReference type="RefSeq" id="WP_090929181.1">
    <property type="nucleotide sequence ID" value="NZ_FOTY01000068.1"/>
</dbReference>
<name>A0A1I4R7K2_9BACI</name>
<evidence type="ECO:0000313" key="2">
    <source>
        <dbReference type="EMBL" id="SFM47930.1"/>
    </source>
</evidence>
<reference evidence="2 3" key="1">
    <citation type="submission" date="2016-10" db="EMBL/GenBank/DDBJ databases">
        <authorList>
            <person name="de Groot N.N."/>
        </authorList>
    </citation>
    <scope>NUCLEOTIDE SEQUENCE [LARGE SCALE GENOMIC DNA]</scope>
    <source>
        <strain evidence="2 3">CGMCC 1.6134</strain>
    </source>
</reference>
<evidence type="ECO:0000313" key="3">
    <source>
        <dbReference type="Proteomes" id="UP000199668"/>
    </source>
</evidence>
<dbReference type="Proteomes" id="UP000199668">
    <property type="component" value="Unassembled WGS sequence"/>
</dbReference>
<evidence type="ECO:0000256" key="1">
    <source>
        <dbReference type="SAM" id="SignalP"/>
    </source>
</evidence>
<feature type="signal peptide" evidence="1">
    <location>
        <begin position="1"/>
        <end position="29"/>
    </location>
</feature>
<proteinExistence type="predicted"/>
<gene>
    <name evidence="2" type="ORF">SAMN04488054_1681</name>
</gene>
<keyword evidence="3" id="KW-1185">Reference proteome</keyword>
<feature type="chain" id="PRO_5011453394" evidence="1">
    <location>
        <begin position="30"/>
        <end position="200"/>
    </location>
</feature>
<dbReference type="AlphaFoldDB" id="A0A1I4R7K2"/>
<keyword evidence="1" id="KW-0732">Signal</keyword>
<protein>
    <submittedName>
        <fullName evidence="2">Uncharacterized protein</fullName>
    </submittedName>
</protein>
<sequence>MKKFKLFRTWVFLALFSVAGIAVFSVVNAEDKDNHINVDERFSEFIKDNGYDESIITEDRFQHTNGELEVLIDGNMGFEQADMGRYLAGVDKEVLKSSIYAPAEQKYFDHFINFAKLTMQEEYNTGFKFEEIIKDVYKRDSEYVEEYYFNDNVNISVTRPKNTEREQIRITVIQNINGRSFGKKIQEQYRDKGISQRLEP</sequence>